<keyword evidence="1" id="KW-1133">Transmembrane helix</keyword>
<feature type="transmembrane region" description="Helical" evidence="1">
    <location>
        <begin position="470"/>
        <end position="494"/>
    </location>
</feature>
<feature type="transmembrane region" description="Helical" evidence="1">
    <location>
        <begin position="6"/>
        <end position="27"/>
    </location>
</feature>
<accession>A0AAN9RL31</accession>
<keyword evidence="1" id="KW-0812">Transmembrane</keyword>
<dbReference type="PANTHER" id="PTHR31168">
    <property type="entry name" value="OS02G0292800 PROTEIN"/>
    <property type="match status" value="1"/>
</dbReference>
<keyword evidence="1" id="KW-0472">Membrane</keyword>
<comment type="caution">
    <text evidence="2">The sequence shown here is derived from an EMBL/GenBank/DDBJ whole genome shotgun (WGS) entry which is preliminary data.</text>
</comment>
<reference evidence="2 3" key="1">
    <citation type="submission" date="2024-01" db="EMBL/GenBank/DDBJ databases">
        <title>The genomes of 5 underutilized Papilionoideae crops provide insights into root nodulation and disease resistanc.</title>
        <authorList>
            <person name="Jiang F."/>
        </authorList>
    </citation>
    <scope>NUCLEOTIDE SEQUENCE [LARGE SCALE GENOMIC DNA]</scope>
    <source>
        <strain evidence="2">JINMINGXINNONG_FW02</strain>
        <tissue evidence="2">Leaves</tissue>
    </source>
</reference>
<dbReference type="Proteomes" id="UP001374584">
    <property type="component" value="Unassembled WGS sequence"/>
</dbReference>
<evidence type="ECO:0000256" key="1">
    <source>
        <dbReference type="SAM" id="Phobius"/>
    </source>
</evidence>
<organism evidence="2 3">
    <name type="scientific">Phaseolus coccineus</name>
    <name type="common">Scarlet runner bean</name>
    <name type="synonym">Phaseolus multiflorus</name>
    <dbReference type="NCBI Taxonomy" id="3886"/>
    <lineage>
        <taxon>Eukaryota</taxon>
        <taxon>Viridiplantae</taxon>
        <taxon>Streptophyta</taxon>
        <taxon>Embryophyta</taxon>
        <taxon>Tracheophyta</taxon>
        <taxon>Spermatophyta</taxon>
        <taxon>Magnoliopsida</taxon>
        <taxon>eudicotyledons</taxon>
        <taxon>Gunneridae</taxon>
        <taxon>Pentapetalae</taxon>
        <taxon>rosids</taxon>
        <taxon>fabids</taxon>
        <taxon>Fabales</taxon>
        <taxon>Fabaceae</taxon>
        <taxon>Papilionoideae</taxon>
        <taxon>50 kb inversion clade</taxon>
        <taxon>NPAAA clade</taxon>
        <taxon>indigoferoid/millettioid clade</taxon>
        <taxon>Phaseoleae</taxon>
        <taxon>Phaseolus</taxon>
    </lineage>
</organism>
<dbReference type="EMBL" id="JAYMYR010000004">
    <property type="protein sequence ID" value="KAK7370068.1"/>
    <property type="molecule type" value="Genomic_DNA"/>
</dbReference>
<name>A0AAN9RL31_PHACN</name>
<protein>
    <submittedName>
        <fullName evidence="2">Uncharacterized protein</fullName>
    </submittedName>
</protein>
<dbReference type="Pfam" id="PF04654">
    <property type="entry name" value="DUF599"/>
    <property type="match status" value="2"/>
</dbReference>
<dbReference type="PANTHER" id="PTHR31168:SF19">
    <property type="entry name" value="OS01G0683700 PROTEIN"/>
    <property type="match status" value="1"/>
</dbReference>
<sequence length="520" mass="59394">MEKEQLELVLVPLGLLVFLMYHIWLVYSIVHNPLRTVIGLNAESRHQWVLAMMSEPMKNGVLAVQTIRNNIMASTLLSTTAITLSSLIGIFASSTWSDDTSFMPYSHSSIKHISVTICFLIAFLCNVQSIRYYCHVSFLITAPTLRDKREYMEYIAVTLNRGSHAWSIGLRAFYLSFAFFLWIYGPIAMFACCCLTCLVLFFLDTTAKITRNIHSNSFRKERGTHDVESAVEPDYHPLPANNLYQNSDVNHLFDEMFIWNEWFLKLFDEMFIRNRHFNEALKSLMEIGSMEEHELDYVLVPLGVLVLGIYHVWLLCTIIRYPSHTVIGLNAQSRYQWVISIMADPLKNGVLGVQTIRNNIMASTLLATTAITLSSLIGVFANYESDTKLVYGNKTSLNSSIKRLCISLCFLVAFLCNVQSIRYYAQVSFLITTHALKGQRDFIEYAARSLNRGSYSWSLGLRAFYFSFPLVLWIYGPIPMFACSCLTSFILYFLDTTTQITRDLHTKSFSKRETGCTEGA</sequence>
<gene>
    <name evidence="2" type="ORF">VNO80_12122</name>
</gene>
<evidence type="ECO:0000313" key="3">
    <source>
        <dbReference type="Proteomes" id="UP001374584"/>
    </source>
</evidence>
<dbReference type="InterPro" id="IPR006747">
    <property type="entry name" value="DUF599"/>
</dbReference>
<feature type="transmembrane region" description="Helical" evidence="1">
    <location>
        <begin position="71"/>
        <end position="92"/>
    </location>
</feature>
<feature type="transmembrane region" description="Helical" evidence="1">
    <location>
        <begin position="360"/>
        <end position="383"/>
    </location>
</feature>
<feature type="transmembrane region" description="Helical" evidence="1">
    <location>
        <begin position="180"/>
        <end position="203"/>
    </location>
</feature>
<feature type="transmembrane region" description="Helical" evidence="1">
    <location>
        <begin position="112"/>
        <end position="133"/>
    </location>
</feature>
<keyword evidence="3" id="KW-1185">Reference proteome</keyword>
<evidence type="ECO:0000313" key="2">
    <source>
        <dbReference type="EMBL" id="KAK7370068.1"/>
    </source>
</evidence>
<dbReference type="AlphaFoldDB" id="A0AAN9RL31"/>
<proteinExistence type="predicted"/>
<feature type="transmembrane region" description="Helical" evidence="1">
    <location>
        <begin position="404"/>
        <end position="425"/>
    </location>
</feature>
<feature type="transmembrane region" description="Helical" evidence="1">
    <location>
        <begin position="297"/>
        <end position="321"/>
    </location>
</feature>